<keyword evidence="2" id="KW-0326">Glycosidase</keyword>
<dbReference type="Gene3D" id="2.60.40.1190">
    <property type="match status" value="1"/>
</dbReference>
<comment type="caution">
    <text evidence="5">The sequence shown here is derived from an EMBL/GenBank/DDBJ whole genome shotgun (WGS) entry which is preliminary data.</text>
</comment>
<dbReference type="GO" id="GO:0016787">
    <property type="term" value="F:hydrolase activity"/>
    <property type="evidence" value="ECO:0007669"/>
    <property type="project" value="UniProtKB-KW"/>
</dbReference>
<organism evidence="5 6">
    <name type="scientific">Haloarcula saliterrae</name>
    <dbReference type="NCBI Taxonomy" id="2950534"/>
    <lineage>
        <taxon>Archaea</taxon>
        <taxon>Methanobacteriati</taxon>
        <taxon>Methanobacteriota</taxon>
        <taxon>Stenosarchaea group</taxon>
        <taxon>Halobacteria</taxon>
        <taxon>Halobacteriales</taxon>
        <taxon>Haloarculaceae</taxon>
        <taxon>Haloarcula</taxon>
    </lineage>
</organism>
<dbReference type="Pfam" id="PF10566">
    <property type="entry name" value="Glyco_hydro_97"/>
    <property type="match status" value="1"/>
</dbReference>
<evidence type="ECO:0000256" key="3">
    <source>
        <dbReference type="SAM" id="MobiDB-lite"/>
    </source>
</evidence>
<dbReference type="RefSeq" id="WP_310919763.1">
    <property type="nucleotide sequence ID" value="NZ_JAMQON010000003.1"/>
</dbReference>
<dbReference type="PROSITE" id="PS51318">
    <property type="entry name" value="TAT"/>
    <property type="match status" value="1"/>
</dbReference>
<evidence type="ECO:0000313" key="5">
    <source>
        <dbReference type="EMBL" id="MDS0260098.1"/>
    </source>
</evidence>
<name>A0ABU2FCW6_9EURY</name>
<gene>
    <name evidence="5" type="ORF">NDI56_11905</name>
</gene>
<dbReference type="InterPro" id="IPR006311">
    <property type="entry name" value="TAT_signal"/>
</dbReference>
<evidence type="ECO:0000256" key="2">
    <source>
        <dbReference type="ARBA" id="ARBA00023295"/>
    </source>
</evidence>
<sequence length="1281" mass="136669">MSDEKLSPSSEYKRRSFLGGVSSLLAAAAFSRAVEPATAAQVDSGDDSDTQTVTSPDGHIAVTVDVSDGAPTYSVAVDDTTYLDSSALGFDFQKQQPFGAGSDGDGAPLSVTGTERETATEAWDPLWGQYDSVRADYRSLRVGLAEDAEPGRAATLELRVFDDGLGFRFVFSEDFGDGDDRFVVASENTAFDFAEDYTCWWIENRFAQPENEPGRFEAEYSETALSEVPSGTESQTPGGASTREGVHTPFTVDADDVYLSVHEAALTDYATLSLSPDSDGGTDFSAELAPLPDGTKVSAQVPHVTPWRTVQVGDSPGELLESSLIPLLNDEVDESVLPTVDGEPDTEWITPKKYVGIWWTMIAGSANWEYKSDSAVAASGDNPATYIHGARTERMKRYLRFASDNAVDSVLVEGWDEGWDTFPGPGGAAFEFGVDGSTPDFDVSEVTDFGQSLSPAAEMTMHNETAGNIVNYESQISAGIFAGYEAEDIRSIKTGYVSNPGLGFEGDGTTASHNHHSQLAVNHHELVAKEGAANRQLLERHESDKPTGKRRTYPNLAATEVVKAQEYDGFGALGSDVGEGHHVTLPFTRMLAGPTSYQPGIFDITFNDSTGGRIRTTRAKQLAMYPTYHAGLQMLADRIEAYVSPEFEVGQCLQAQSGELDGMITADDWRNAFGAHYVPVDPNREASGASVSFTVTDVPATGEYDLHLRYGSAPGENAQRVIDNGGPQATLRVNGEATTIEPGFTDYWDQWDVFTTTVSLSAGDNTVAVELQYDDSGAGFEGDVGGFNLNTVAVTETGEPSPVPADYEGYTPANENFDPVSEFAFLEAVPAGGWDDTTVVDAEIGDYTVTARRSGEEWFLGAMTDEAGRAIDVSLDFLSPGNGRGNGNGRGPQGPKYVAEIYTDGVDAGTDPTAVRVTEAVVDPSTTLLASMVGSGGTAVRFRRARGGEINDLPEYERPTQSFDVSVDAEPFVQEPFVTATGDNDSAFVGGTPVELLVDDEVVTRTNVRLPPNATDVTVPFEYTLDSPGEYDVTVRRGDGTVLSSETVAVQPPATVATIDDPAGDDDGPGAYTYPTADDFEAGAFDLRSVTVSQTPTLQRYSFEVANLTESFGGRFSPQMFVCWLRDPENSGGSTASLDDLGANVTFEDEWHYRLRVDGFNVGLVDASGGPVLDDDGNAVVPHVSTDRDAGTVTLGVDREAFDGRDAAEFELVGMVQSEDFGSLRSVEETAGGYTFGGAKAGAVDNAPLVMDLVTPDGASQRDALAYSDSEKATLPFVSLA</sequence>
<dbReference type="Gene3D" id="2.60.120.260">
    <property type="entry name" value="Galactose-binding domain-like"/>
    <property type="match status" value="1"/>
</dbReference>
<dbReference type="InterPro" id="IPR013785">
    <property type="entry name" value="Aldolase_TIM"/>
</dbReference>
<dbReference type="InterPro" id="IPR029483">
    <property type="entry name" value="GH97_C"/>
</dbReference>
<keyword evidence="6" id="KW-1185">Reference proteome</keyword>
<dbReference type="InterPro" id="IPR052720">
    <property type="entry name" value="Glycosyl_hydrolase_97"/>
</dbReference>
<feature type="region of interest" description="Disordered" evidence="3">
    <location>
        <begin position="212"/>
        <end position="247"/>
    </location>
</feature>
<dbReference type="Gene3D" id="2.70.98.10">
    <property type="match status" value="1"/>
</dbReference>
<dbReference type="InterPro" id="IPR013780">
    <property type="entry name" value="Glyco_hydro_b"/>
</dbReference>
<feature type="domain" description="CBM6" evidence="4">
    <location>
        <begin position="651"/>
        <end position="795"/>
    </location>
</feature>
<protein>
    <submittedName>
        <fullName evidence="5">Glycoside hydrolase family 97 catalytic domain-containing protein</fullName>
    </submittedName>
</protein>
<dbReference type="InterPro" id="IPR005084">
    <property type="entry name" value="CBM6"/>
</dbReference>
<dbReference type="Pfam" id="PF14509">
    <property type="entry name" value="GH97_C"/>
    <property type="match status" value="1"/>
</dbReference>
<dbReference type="EMBL" id="JAMQON010000003">
    <property type="protein sequence ID" value="MDS0260098.1"/>
    <property type="molecule type" value="Genomic_DNA"/>
</dbReference>
<feature type="compositionally biased region" description="Polar residues" evidence="3">
    <location>
        <begin position="229"/>
        <end position="239"/>
    </location>
</feature>
<dbReference type="Pfam" id="PF09985">
    <property type="entry name" value="Glucodextran_C"/>
    <property type="match status" value="1"/>
</dbReference>
<evidence type="ECO:0000259" key="4">
    <source>
        <dbReference type="PROSITE" id="PS51175"/>
    </source>
</evidence>
<dbReference type="InterPro" id="IPR008979">
    <property type="entry name" value="Galactose-bd-like_sf"/>
</dbReference>
<dbReference type="Gene3D" id="3.20.20.70">
    <property type="entry name" value="Aldolase class I"/>
    <property type="match status" value="1"/>
</dbReference>
<dbReference type="Proteomes" id="UP001259659">
    <property type="component" value="Unassembled WGS sequence"/>
</dbReference>
<accession>A0ABU2FCW6</accession>
<evidence type="ECO:0000256" key="1">
    <source>
        <dbReference type="ARBA" id="ARBA00022801"/>
    </source>
</evidence>
<dbReference type="Gene3D" id="2.60.40.1180">
    <property type="entry name" value="Golgi alpha-mannosidase II"/>
    <property type="match status" value="1"/>
</dbReference>
<evidence type="ECO:0000313" key="6">
    <source>
        <dbReference type="Proteomes" id="UP001259659"/>
    </source>
</evidence>
<dbReference type="InterPro" id="IPR029486">
    <property type="entry name" value="GH97_N"/>
</dbReference>
<dbReference type="PANTHER" id="PTHR35803:SF1">
    <property type="entry name" value="GLUCAN 1,4-ALPHA-GLUCOSIDASE SUSB"/>
    <property type="match status" value="1"/>
</dbReference>
<dbReference type="PROSITE" id="PS51175">
    <property type="entry name" value="CBM6"/>
    <property type="match status" value="1"/>
</dbReference>
<feature type="region of interest" description="Disordered" evidence="3">
    <location>
        <begin position="37"/>
        <end position="56"/>
    </location>
</feature>
<dbReference type="InterPro" id="IPR014718">
    <property type="entry name" value="GH-type_carb-bd"/>
</dbReference>
<keyword evidence="1 5" id="KW-0378">Hydrolase</keyword>
<reference evidence="5 6" key="1">
    <citation type="submission" date="2022-06" db="EMBL/GenBank/DDBJ databases">
        <title>Haloarcula sp. a new haloarchaeum isolate from saline soil.</title>
        <authorList>
            <person name="Strakova D."/>
            <person name="Galisteo C."/>
            <person name="Sanchez-Porro C."/>
            <person name="Ventosa A."/>
        </authorList>
    </citation>
    <scope>NUCLEOTIDE SEQUENCE [LARGE SCALE GENOMIC DNA]</scope>
    <source>
        <strain evidence="5 6">S1CR25-12</strain>
    </source>
</reference>
<dbReference type="Pfam" id="PF14508">
    <property type="entry name" value="GH97_N"/>
    <property type="match status" value="1"/>
</dbReference>
<dbReference type="SUPFAM" id="SSF49785">
    <property type="entry name" value="Galactose-binding domain-like"/>
    <property type="match status" value="1"/>
</dbReference>
<dbReference type="PANTHER" id="PTHR35803">
    <property type="entry name" value="GLUCAN 1,4-ALPHA-GLUCOSIDASE SUSB-RELATED"/>
    <property type="match status" value="1"/>
</dbReference>
<dbReference type="SUPFAM" id="SSF49344">
    <property type="entry name" value="CBD9-like"/>
    <property type="match status" value="1"/>
</dbReference>
<dbReference type="InterPro" id="IPR019563">
    <property type="entry name" value="GH97_catalytic"/>
</dbReference>
<dbReference type="InterPro" id="IPR019248">
    <property type="entry name" value="Glucodextran_C"/>
</dbReference>
<proteinExistence type="predicted"/>